<evidence type="ECO:0000256" key="3">
    <source>
        <dbReference type="ARBA" id="ARBA00022989"/>
    </source>
</evidence>
<sequence length="497" mass="56374">MENQLWDNTLGCCNQYQESPQAVEDILFLLLGLVVLVNIGINVATMMWHGLQNALDKLIDWTPQKNEVQASESPLSGPPNKAQDIHIHCILDPVQVKMAPSTWHSSSSCCHFSSLHSSSLHCRRHRRRCRRCHRCCCNHQQQPQNYRQIPHRRSIFRSPHRGRKMSQLHRVPFFDREDPDSYLEEEDDLSFPHPKYPRWGWGGFYQKAGLPSNVGLWGHQSGILASLPPPSLYLSPELRHMPKRVEAKSKLRLQSYGSHGSQPRLWGNVEAEQWALSPPPPHRLPPNPCWVSVGHGPYHSVGRILYDSRDQRRRGMEGFEPPPALVSRKARPQARGYRDHHSPQSHRRTLLCHAHGPSNRSPHPSTEHLGYSSRDPHEVRCRAADWAEALPSRCPLTASASLTVLDEASHQRNPAPSSVRLPHSSQPRPKVQAADPAPPQTMFVPLSRNPGGNADYQVYDSLELKRQVQKSRARSSSLPRASTSASRPSLHRTRKLN</sequence>
<dbReference type="PANTHER" id="PTHR34834">
    <property type="entry name" value="SPERMATID MATURATION PROTEIN 1"/>
    <property type="match status" value="1"/>
</dbReference>
<keyword evidence="3 6" id="KW-1133">Transmembrane helix</keyword>
<keyword evidence="2 6" id="KW-0812">Transmembrane</keyword>
<feature type="region of interest" description="Disordered" evidence="5">
    <location>
        <begin position="314"/>
        <end position="374"/>
    </location>
</feature>
<dbReference type="InterPro" id="IPR031368">
    <property type="entry name" value="SPEM1_N"/>
</dbReference>
<feature type="transmembrane region" description="Helical" evidence="6">
    <location>
        <begin position="26"/>
        <end position="48"/>
    </location>
</feature>
<feature type="domain" description="Spermatid maturation protein 1 N-terminal" evidence="7">
    <location>
        <begin position="1"/>
        <end position="256"/>
    </location>
</feature>
<dbReference type="RefSeq" id="XP_032136364.1">
    <property type="nucleotide sequence ID" value="XM_032280473.1"/>
</dbReference>
<gene>
    <name evidence="9" type="primary">SPEM2</name>
</gene>
<evidence type="ECO:0000313" key="8">
    <source>
        <dbReference type="Proteomes" id="UP000504640"/>
    </source>
</evidence>
<dbReference type="Proteomes" id="UP000504640">
    <property type="component" value="Unplaced"/>
</dbReference>
<dbReference type="AlphaFoldDB" id="A0A6J3I372"/>
<accession>A0A6J3I372</accession>
<dbReference type="Pfam" id="PF15670">
    <property type="entry name" value="Spem1"/>
    <property type="match status" value="1"/>
</dbReference>
<organism evidence="8 9">
    <name type="scientific">Sapajus apella</name>
    <name type="common">Brown-capped capuchin</name>
    <name type="synonym">Cebus apella</name>
    <dbReference type="NCBI Taxonomy" id="9515"/>
    <lineage>
        <taxon>Eukaryota</taxon>
        <taxon>Metazoa</taxon>
        <taxon>Chordata</taxon>
        <taxon>Craniata</taxon>
        <taxon>Vertebrata</taxon>
        <taxon>Euteleostomi</taxon>
        <taxon>Mammalia</taxon>
        <taxon>Eutheria</taxon>
        <taxon>Euarchontoglires</taxon>
        <taxon>Primates</taxon>
        <taxon>Haplorrhini</taxon>
        <taxon>Platyrrhini</taxon>
        <taxon>Cebidae</taxon>
        <taxon>Cebinae</taxon>
        <taxon>Sapajus</taxon>
    </lineage>
</organism>
<evidence type="ECO:0000256" key="1">
    <source>
        <dbReference type="ARBA" id="ARBA00004167"/>
    </source>
</evidence>
<feature type="compositionally biased region" description="Low complexity" evidence="5">
    <location>
        <begin position="474"/>
        <end position="488"/>
    </location>
</feature>
<keyword evidence="4 6" id="KW-0472">Membrane</keyword>
<feature type="region of interest" description="Disordered" evidence="5">
    <location>
        <begin position="407"/>
        <end position="497"/>
    </location>
</feature>
<evidence type="ECO:0000256" key="2">
    <source>
        <dbReference type="ARBA" id="ARBA00022692"/>
    </source>
</evidence>
<dbReference type="PANTHER" id="PTHR34834:SF2">
    <property type="entry name" value="SPEM FAMILY MEMBER 2"/>
    <property type="match status" value="1"/>
</dbReference>
<evidence type="ECO:0000313" key="9">
    <source>
        <dbReference type="RefSeq" id="XP_032136364.1"/>
    </source>
</evidence>
<evidence type="ECO:0000259" key="7">
    <source>
        <dbReference type="Pfam" id="PF15670"/>
    </source>
</evidence>
<evidence type="ECO:0000256" key="6">
    <source>
        <dbReference type="SAM" id="Phobius"/>
    </source>
</evidence>
<dbReference type="CTD" id="201243"/>
<proteinExistence type="predicted"/>
<reference evidence="9" key="1">
    <citation type="submission" date="2025-08" db="UniProtKB">
        <authorList>
            <consortium name="RefSeq"/>
        </authorList>
    </citation>
    <scope>IDENTIFICATION</scope>
    <source>
        <tissue evidence="9">Blood</tissue>
    </source>
</reference>
<comment type="subcellular location">
    <subcellularLocation>
        <location evidence="1">Membrane</location>
        <topology evidence="1">Single-pass membrane protein</topology>
    </subcellularLocation>
</comment>
<keyword evidence="8" id="KW-1185">Reference proteome</keyword>
<evidence type="ECO:0000256" key="5">
    <source>
        <dbReference type="SAM" id="MobiDB-lite"/>
    </source>
</evidence>
<name>A0A6J3I372_SAPAP</name>
<dbReference type="GeneID" id="116553214"/>
<protein>
    <submittedName>
        <fullName evidence="9">Uncharacterized protein SPEM2</fullName>
    </submittedName>
</protein>
<dbReference type="GO" id="GO:0016020">
    <property type="term" value="C:membrane"/>
    <property type="evidence" value="ECO:0007669"/>
    <property type="project" value="UniProtKB-SubCell"/>
</dbReference>
<evidence type="ECO:0000256" key="4">
    <source>
        <dbReference type="ARBA" id="ARBA00023136"/>
    </source>
</evidence>